<evidence type="ECO:0000259" key="4">
    <source>
        <dbReference type="Pfam" id="PF25973"/>
    </source>
</evidence>
<feature type="domain" description="CzcB-like barrel-sandwich hybrid" evidence="4">
    <location>
        <begin position="387"/>
        <end position="508"/>
    </location>
</feature>
<sequence>MSSAWQSNEVATSQITEVGEIQRWLELQADRFISAHVHLHFVEGIALWEQDGQFQPIALWPAQAEGVGLLDVASQALEAAQGAVVSIGEEGYGVGYPILDRSPEGDGKVVGAVAFHVTYRTSTHASNKRYLTAFLYHLEDSVSGLELDCLSNEALKAHASTRQQSEFFSLLAAVLEQPSYESAALQLTTKLSSLMRAERVSLGWRSGARTKITSISHSANFNNKMNRIRATETSMDEALDQRCPVVWPKERALEGGVAAVNRAHFALSELTDISNVLTVPAVDQTGVKAALTVEREDPFTLTEIEALSSVMALSIRALEEKRRNDRPLVLKMLVAIRGQLAALLGAGHLGYKLAAISLVAFLSYGYFATGTAYEAADATLLSESQHVISAPFQGYIDAAKARAGDHVSAGEALVIMDTRDLRLQQLQHQSQLAKLESEAQSLRAEGDRASLNILDAQRTQTEADLALVESRLQRSTLKAPFDGIIVEGDLTQQLGRAVSTGDELLRLAPEGRYRLELAVDESRVADIEEGQRGELLLAALTDRQFEFEVQRVTQETRQREGSNYFIAEATLLSNDPAFRSGMEGVARVPLGEQRRISIWTRELRQWLLMLKWRVWF</sequence>
<keyword evidence="6" id="KW-1185">Reference proteome</keyword>
<evidence type="ECO:0000256" key="1">
    <source>
        <dbReference type="ARBA" id="ARBA00004196"/>
    </source>
</evidence>
<dbReference type="Gene3D" id="2.40.50.100">
    <property type="match status" value="1"/>
</dbReference>
<name>A0A3S0XWJ8_9GAMM</name>
<dbReference type="PANTHER" id="PTHR32347">
    <property type="entry name" value="EFFLUX SYSTEM COMPONENT YKNX-RELATED"/>
    <property type="match status" value="1"/>
</dbReference>
<dbReference type="Gene3D" id="2.40.30.170">
    <property type="match status" value="1"/>
</dbReference>
<dbReference type="InterPro" id="IPR050465">
    <property type="entry name" value="UPF0194_transport"/>
</dbReference>
<evidence type="ECO:0000313" key="6">
    <source>
        <dbReference type="Proteomes" id="UP000287336"/>
    </source>
</evidence>
<accession>A0A3S0XWJ8</accession>
<dbReference type="Pfam" id="PF25973">
    <property type="entry name" value="BSH_CzcB"/>
    <property type="match status" value="1"/>
</dbReference>
<protein>
    <submittedName>
        <fullName evidence="5">HlyD family efflux transporter periplasmic adaptor subunit</fullName>
    </submittedName>
</protein>
<comment type="caution">
    <text evidence="5">The sequence shown here is derived from an EMBL/GenBank/DDBJ whole genome shotgun (WGS) entry which is preliminary data.</text>
</comment>
<comment type="subcellular location">
    <subcellularLocation>
        <location evidence="1">Cell envelope</location>
    </subcellularLocation>
</comment>
<evidence type="ECO:0000256" key="2">
    <source>
        <dbReference type="ARBA" id="ARBA00023054"/>
    </source>
</evidence>
<dbReference type="AlphaFoldDB" id="A0A3S0XWJ8"/>
<proteinExistence type="predicted"/>
<gene>
    <name evidence="5" type="ORF">ELY33_07250</name>
</gene>
<dbReference type="OrthoDB" id="9806939at2"/>
<dbReference type="GO" id="GO:0030313">
    <property type="term" value="C:cell envelope"/>
    <property type="evidence" value="ECO:0007669"/>
    <property type="project" value="UniProtKB-SubCell"/>
</dbReference>
<evidence type="ECO:0000313" key="5">
    <source>
        <dbReference type="EMBL" id="RUR31848.1"/>
    </source>
</evidence>
<reference evidence="5 6" key="1">
    <citation type="submission" date="2018-12" db="EMBL/GenBank/DDBJ databases">
        <title>three novel Halomonas strain isolated from plants.</title>
        <authorList>
            <person name="Sun C."/>
        </authorList>
    </citation>
    <scope>NUCLEOTIDE SEQUENCE [LARGE SCALE GENOMIC DNA]</scope>
    <source>
        <strain evidence="5 6">DSM 19434</strain>
    </source>
</reference>
<organism evidence="5 6">
    <name type="scientific">Vreelandella andesensis</name>
    <dbReference type="NCBI Taxonomy" id="447567"/>
    <lineage>
        <taxon>Bacteria</taxon>
        <taxon>Pseudomonadati</taxon>
        <taxon>Pseudomonadota</taxon>
        <taxon>Gammaproteobacteria</taxon>
        <taxon>Oceanospirillales</taxon>
        <taxon>Halomonadaceae</taxon>
        <taxon>Vreelandella</taxon>
    </lineage>
</organism>
<dbReference type="InterPro" id="IPR058647">
    <property type="entry name" value="BSH_CzcB-like"/>
</dbReference>
<dbReference type="RefSeq" id="WP_126946107.1">
    <property type="nucleotide sequence ID" value="NZ_RZHG01000014.1"/>
</dbReference>
<dbReference type="EMBL" id="RZHG01000014">
    <property type="protein sequence ID" value="RUR31848.1"/>
    <property type="molecule type" value="Genomic_DNA"/>
</dbReference>
<dbReference type="PANTHER" id="PTHR32347:SF23">
    <property type="entry name" value="BLL5650 PROTEIN"/>
    <property type="match status" value="1"/>
</dbReference>
<feature type="coiled-coil region" evidence="3">
    <location>
        <begin position="425"/>
        <end position="452"/>
    </location>
</feature>
<dbReference type="Proteomes" id="UP000287336">
    <property type="component" value="Unassembled WGS sequence"/>
</dbReference>
<dbReference type="SUPFAM" id="SSF111369">
    <property type="entry name" value="HlyD-like secretion proteins"/>
    <property type="match status" value="1"/>
</dbReference>
<keyword evidence="2 3" id="KW-0175">Coiled coil</keyword>
<evidence type="ECO:0000256" key="3">
    <source>
        <dbReference type="SAM" id="Coils"/>
    </source>
</evidence>